<organism evidence="2 3">
    <name type="scientific">Holothuria leucospilota</name>
    <name type="common">Black long sea cucumber</name>
    <name type="synonym">Mertensiothuria leucospilota</name>
    <dbReference type="NCBI Taxonomy" id="206669"/>
    <lineage>
        <taxon>Eukaryota</taxon>
        <taxon>Metazoa</taxon>
        <taxon>Echinodermata</taxon>
        <taxon>Eleutherozoa</taxon>
        <taxon>Echinozoa</taxon>
        <taxon>Holothuroidea</taxon>
        <taxon>Aspidochirotacea</taxon>
        <taxon>Aspidochirotida</taxon>
        <taxon>Holothuriidae</taxon>
        <taxon>Holothuria</taxon>
    </lineage>
</organism>
<dbReference type="Proteomes" id="UP001152320">
    <property type="component" value="Chromosome 6"/>
</dbReference>
<accession>A0A9Q1C951</accession>
<evidence type="ECO:0000256" key="1">
    <source>
        <dbReference type="SAM" id="MobiDB-lite"/>
    </source>
</evidence>
<protein>
    <submittedName>
        <fullName evidence="2">Uncharacterized protein</fullName>
    </submittedName>
</protein>
<feature type="region of interest" description="Disordered" evidence="1">
    <location>
        <begin position="57"/>
        <end position="83"/>
    </location>
</feature>
<feature type="compositionally biased region" description="Basic and acidic residues" evidence="1">
    <location>
        <begin position="61"/>
        <end position="70"/>
    </location>
</feature>
<name>A0A9Q1C951_HOLLE</name>
<keyword evidence="3" id="KW-1185">Reference proteome</keyword>
<gene>
    <name evidence="2" type="ORF">HOLleu_15454</name>
</gene>
<dbReference type="OrthoDB" id="6491103at2759"/>
<evidence type="ECO:0000313" key="2">
    <source>
        <dbReference type="EMBL" id="KAJ8040982.1"/>
    </source>
</evidence>
<comment type="caution">
    <text evidence="2">The sequence shown here is derived from an EMBL/GenBank/DDBJ whole genome shotgun (WGS) entry which is preliminary data.</text>
</comment>
<reference evidence="2" key="1">
    <citation type="submission" date="2021-10" db="EMBL/GenBank/DDBJ databases">
        <title>Tropical sea cucumber genome reveals ecological adaptation and Cuvierian tubules defense mechanism.</title>
        <authorList>
            <person name="Chen T."/>
        </authorList>
    </citation>
    <scope>NUCLEOTIDE SEQUENCE</scope>
    <source>
        <strain evidence="2">Nanhai2018</strain>
        <tissue evidence="2">Muscle</tissue>
    </source>
</reference>
<evidence type="ECO:0000313" key="3">
    <source>
        <dbReference type="Proteomes" id="UP001152320"/>
    </source>
</evidence>
<sequence>MQKYSYLALLDLPNTPQGKAGSPVQRLMGRLTKMLLPTRPSLLKPKLPQSGQHYFEQQHAIQKEEYDRHAKPLRPLPRNKASE</sequence>
<dbReference type="AlphaFoldDB" id="A0A9Q1C951"/>
<proteinExistence type="predicted"/>
<dbReference type="EMBL" id="JAIZAY010000006">
    <property type="protein sequence ID" value="KAJ8040982.1"/>
    <property type="molecule type" value="Genomic_DNA"/>
</dbReference>